<dbReference type="SUPFAM" id="SSF50814">
    <property type="entry name" value="Lipocalins"/>
    <property type="match status" value="1"/>
</dbReference>
<protein>
    <recommendedName>
        <fullName evidence="2">Lipocalin/cytosolic fatty-acid binding domain-containing protein</fullName>
    </recommendedName>
</protein>
<dbReference type="AlphaFoldDB" id="G3MHP7"/>
<feature type="non-terminal residue" evidence="1">
    <location>
        <position position="1"/>
    </location>
</feature>
<evidence type="ECO:0000313" key="1">
    <source>
        <dbReference type="EMBL" id="AEO33015.1"/>
    </source>
</evidence>
<dbReference type="Pfam" id="PF02098">
    <property type="entry name" value="His_binding"/>
    <property type="match status" value="1"/>
</dbReference>
<evidence type="ECO:0008006" key="2">
    <source>
        <dbReference type="Google" id="ProtNLM"/>
    </source>
</evidence>
<accession>G3MHP7</accession>
<proteinExistence type="evidence at transcript level"/>
<name>G3MHP7_AMBMU</name>
<reference evidence="1" key="1">
    <citation type="journal article" date="2011" name="PLoS ONE">
        <title>A deep insight into the sialotranscriptome of the gulf coast tick, Amblyomma maculatum.</title>
        <authorList>
            <person name="Karim S."/>
            <person name="Singh P."/>
            <person name="Ribeiro J.M."/>
        </authorList>
    </citation>
    <scope>NUCLEOTIDE SEQUENCE</scope>
    <source>
        <tissue evidence="1">Salivary gland</tissue>
    </source>
</reference>
<dbReference type="Gene3D" id="2.40.128.20">
    <property type="match status" value="1"/>
</dbReference>
<dbReference type="InterPro" id="IPR002970">
    <property type="entry name" value="Tick_his-bd"/>
</dbReference>
<dbReference type="InterPro" id="IPR012674">
    <property type="entry name" value="Calycin"/>
</dbReference>
<sequence>PYAVFTGAGQTGKLFWASATPTLDNLKQALYTDQNVWLLKKASENNDNSGQETCVYIKKISTYQDKYNFRRSSKVDDKWYHIQLYGVLSTGNDEAVLEVGESRQADGIPYKMRYWNAEEHCGILAHEAGGHEECELYVWDENVDTKACDEAFLQHCPKGEKHLVYSPACQ</sequence>
<dbReference type="GO" id="GO:0030682">
    <property type="term" value="P:symbiont-mediated perturbation of host defenses"/>
    <property type="evidence" value="ECO:0007669"/>
    <property type="project" value="InterPro"/>
</dbReference>
<dbReference type="GO" id="GO:0043176">
    <property type="term" value="F:amine binding"/>
    <property type="evidence" value="ECO:0007669"/>
    <property type="project" value="InterPro"/>
</dbReference>
<dbReference type="EMBL" id="JO841398">
    <property type="protein sequence ID" value="AEO33015.1"/>
    <property type="molecule type" value="mRNA"/>
</dbReference>
<organism evidence="1">
    <name type="scientific">Amblyomma maculatum</name>
    <name type="common">Gulf Coast tick</name>
    <dbReference type="NCBI Taxonomy" id="34609"/>
    <lineage>
        <taxon>Eukaryota</taxon>
        <taxon>Metazoa</taxon>
        <taxon>Ecdysozoa</taxon>
        <taxon>Arthropoda</taxon>
        <taxon>Chelicerata</taxon>
        <taxon>Arachnida</taxon>
        <taxon>Acari</taxon>
        <taxon>Parasitiformes</taxon>
        <taxon>Ixodida</taxon>
        <taxon>Ixodoidea</taxon>
        <taxon>Ixodidae</taxon>
        <taxon>Amblyomminae</taxon>
        <taxon>Amblyomma</taxon>
    </lineage>
</organism>